<dbReference type="Proteomes" id="UP000001695">
    <property type="component" value="Plasmid pBIND01"/>
</dbReference>
<name>B2ILG9_BEII9</name>
<reference evidence="1 2" key="1">
    <citation type="submission" date="2008-03" db="EMBL/GenBank/DDBJ databases">
        <title>Complete sequence of plasmid1 of Beijerinckia indica subsp. indica ATCC 9039.</title>
        <authorList>
            <consortium name="US DOE Joint Genome Institute"/>
            <person name="Copeland A."/>
            <person name="Lucas S."/>
            <person name="Lapidus A."/>
            <person name="Glavina del Rio T."/>
            <person name="Dalin E."/>
            <person name="Tice H."/>
            <person name="Bruce D."/>
            <person name="Goodwin L."/>
            <person name="Pitluck S."/>
            <person name="LaButti K."/>
            <person name="Schmutz J."/>
            <person name="Larimer F."/>
            <person name="Land M."/>
            <person name="Hauser L."/>
            <person name="Kyrpides N."/>
            <person name="Mikhailova N."/>
            <person name="Dunfield P.F."/>
            <person name="Dedysh S.N."/>
            <person name="Liesack W."/>
            <person name="Saw J.H."/>
            <person name="Alam M."/>
            <person name="Chen Y."/>
            <person name="Murrell J.C."/>
            <person name="Richardson P."/>
        </authorList>
    </citation>
    <scope>NUCLEOTIDE SEQUENCE [LARGE SCALE GENOMIC DNA]</scope>
    <source>
        <strain evidence="2">ATCC 9039 / DSM 1715 / NCIMB 8712</strain>
        <plasmid evidence="1 2">pBIND01</plasmid>
    </source>
</reference>
<dbReference type="InterPro" id="IPR016084">
    <property type="entry name" value="Haem_Oase-like_multi-hlx"/>
</dbReference>
<dbReference type="OrthoDB" id="6192741at2"/>
<evidence type="ECO:0000313" key="1">
    <source>
        <dbReference type="EMBL" id="ACB97372.1"/>
    </source>
</evidence>
<dbReference type="AlphaFoldDB" id="B2ILG9"/>
<evidence type="ECO:0000313" key="2">
    <source>
        <dbReference type="Proteomes" id="UP000001695"/>
    </source>
</evidence>
<proteinExistence type="predicted"/>
<organism evidence="1 2">
    <name type="scientific">Beijerinckia indica subsp. indica (strain ATCC 9039 / DSM 1715 / NCIMB 8712)</name>
    <dbReference type="NCBI Taxonomy" id="395963"/>
    <lineage>
        <taxon>Bacteria</taxon>
        <taxon>Pseudomonadati</taxon>
        <taxon>Pseudomonadota</taxon>
        <taxon>Alphaproteobacteria</taxon>
        <taxon>Hyphomicrobiales</taxon>
        <taxon>Beijerinckiaceae</taxon>
        <taxon>Beijerinckia</taxon>
    </lineage>
</organism>
<gene>
    <name evidence="1" type="ordered locus">Bind_3843</name>
</gene>
<dbReference type="KEGG" id="bid:Bind_3843"/>
<keyword evidence="2" id="KW-1185">Reference proteome</keyword>
<geneLocation type="plasmid" evidence="1 2">
    <name>pBIND01</name>
</geneLocation>
<dbReference type="Gene3D" id="1.20.910.10">
    <property type="entry name" value="Heme oxygenase-like"/>
    <property type="match status" value="1"/>
</dbReference>
<keyword evidence="1" id="KW-0614">Plasmid</keyword>
<dbReference type="HOGENOM" id="CLU_1064628_0_0_5"/>
<accession>B2ILG9</accession>
<sequence length="255" mass="28859">MFMPATQSFSYEAVNALKLDAIEAKYAWIVEPIYRASESVKRMPFYTYIANMTSPQDFKPVATQLYFHSATFPKVMGLMLGLTPLSQNYMMPFYAKHAFGEADHHQMLLRWMVKHELLQDAADINGVITAVETNACVNLAYQLAAEQDRDKWLVTINSGIERCSNDFFKMVAPKMHELGVGDVYFDLHVEADEHHSIMGLEFLEACDPESPRGKQLIAKALEGVALWADMLHAWIGLDYHPRFNLDGSLSTGSRV</sequence>
<protein>
    <recommendedName>
        <fullName evidence="3">Iron-containing redox enzyme family protein</fullName>
    </recommendedName>
</protein>
<dbReference type="RefSeq" id="WP_012382985.1">
    <property type="nucleotide sequence ID" value="NC_010580.1"/>
</dbReference>
<evidence type="ECO:0008006" key="3">
    <source>
        <dbReference type="Google" id="ProtNLM"/>
    </source>
</evidence>
<dbReference type="EMBL" id="CP001017">
    <property type="protein sequence ID" value="ACB97372.1"/>
    <property type="molecule type" value="Genomic_DNA"/>
</dbReference>
<dbReference type="SUPFAM" id="SSF48613">
    <property type="entry name" value="Heme oxygenase-like"/>
    <property type="match status" value="1"/>
</dbReference>
<dbReference type="Pfam" id="PF14518">
    <property type="entry name" value="Haem_oxygenas_2"/>
    <property type="match status" value="1"/>
</dbReference>